<keyword evidence="7" id="KW-1185">Reference proteome</keyword>
<keyword evidence="4" id="KW-0539">Nucleus</keyword>
<dbReference type="WBParaSite" id="TTAC_0001097101-mRNA-1">
    <property type="protein sequence ID" value="TTAC_0001097101-mRNA-1"/>
    <property type="gene ID" value="TTAC_0001097101"/>
</dbReference>
<protein>
    <submittedName>
        <fullName evidence="8">WD_REPEATS_REGION domain-containing protein</fullName>
    </submittedName>
</protein>
<evidence type="ECO:0000256" key="1">
    <source>
        <dbReference type="ARBA" id="ARBA00004123"/>
    </source>
</evidence>
<evidence type="ECO:0000313" key="6">
    <source>
        <dbReference type="EMBL" id="VDM35934.1"/>
    </source>
</evidence>
<dbReference type="PROSITE" id="PS50294">
    <property type="entry name" value="WD_REPEATS_REGION"/>
    <property type="match status" value="1"/>
</dbReference>
<accession>A0A0R3XBP4</accession>
<dbReference type="PANTHER" id="PTHR44040">
    <property type="entry name" value="RETINOBLASTOMA-BINDING PROTEIN 5"/>
    <property type="match status" value="1"/>
</dbReference>
<sequence length="215" mass="24383">MNLELLEYFFTRIEAFHQNYPEAADGHLERIKKDESGGCATFVVTIHFNRPGSLVAVGCNDGRIEIWDFVTRRIAKIIVAHSHPVCSISWSRNSRQLLSASTDNTVAIWNIVTGECERIFTFPCPVMKVQFNPRNSAEILVCPLRHPPVLIDVTTGKPIILKQEDEVRFCHWCIILRCSVLCCTILLVSYQVDSIVVARKVTFRFTSIATFVLSL</sequence>
<evidence type="ECO:0000313" key="7">
    <source>
        <dbReference type="Proteomes" id="UP000274429"/>
    </source>
</evidence>
<organism evidence="8">
    <name type="scientific">Hydatigena taeniaeformis</name>
    <name type="common">Feline tapeworm</name>
    <name type="synonym">Taenia taeniaeformis</name>
    <dbReference type="NCBI Taxonomy" id="6205"/>
    <lineage>
        <taxon>Eukaryota</taxon>
        <taxon>Metazoa</taxon>
        <taxon>Spiralia</taxon>
        <taxon>Lophotrochozoa</taxon>
        <taxon>Platyhelminthes</taxon>
        <taxon>Cestoda</taxon>
        <taxon>Eucestoda</taxon>
        <taxon>Cyclophyllidea</taxon>
        <taxon>Taeniidae</taxon>
        <taxon>Hydatigera</taxon>
    </lineage>
</organism>
<dbReference type="Proteomes" id="UP000274429">
    <property type="component" value="Unassembled WGS sequence"/>
</dbReference>
<keyword evidence="2 5" id="KW-0853">WD repeat</keyword>
<feature type="repeat" description="WD" evidence="5">
    <location>
        <begin position="43"/>
        <end position="77"/>
    </location>
</feature>
<dbReference type="STRING" id="6205.A0A0R3XBP4"/>
<dbReference type="SMART" id="SM00320">
    <property type="entry name" value="WD40"/>
    <property type="match status" value="2"/>
</dbReference>
<dbReference type="InterPro" id="IPR036322">
    <property type="entry name" value="WD40_repeat_dom_sf"/>
</dbReference>
<dbReference type="PROSITE" id="PS50082">
    <property type="entry name" value="WD_REPEATS_2"/>
    <property type="match status" value="2"/>
</dbReference>
<keyword evidence="3" id="KW-0677">Repeat</keyword>
<gene>
    <name evidence="6" type="ORF">TTAC_LOCUS10954</name>
</gene>
<reference evidence="8" key="1">
    <citation type="submission" date="2017-02" db="UniProtKB">
        <authorList>
            <consortium name="WormBaseParasite"/>
        </authorList>
    </citation>
    <scope>IDENTIFICATION</scope>
</reference>
<evidence type="ECO:0000256" key="5">
    <source>
        <dbReference type="PROSITE-ProRule" id="PRU00221"/>
    </source>
</evidence>
<dbReference type="InterPro" id="IPR015943">
    <property type="entry name" value="WD40/YVTN_repeat-like_dom_sf"/>
</dbReference>
<dbReference type="InterPro" id="IPR037850">
    <property type="entry name" value="RBBP5/Swd1"/>
</dbReference>
<dbReference type="PROSITE" id="PS00678">
    <property type="entry name" value="WD_REPEATS_1"/>
    <property type="match status" value="1"/>
</dbReference>
<proteinExistence type="predicted"/>
<dbReference type="InterPro" id="IPR019775">
    <property type="entry name" value="WD40_repeat_CS"/>
</dbReference>
<comment type="subcellular location">
    <subcellularLocation>
        <location evidence="1">Nucleus</location>
    </subcellularLocation>
</comment>
<dbReference type="GO" id="GO:0048188">
    <property type="term" value="C:Set1C/COMPASS complex"/>
    <property type="evidence" value="ECO:0007669"/>
    <property type="project" value="InterPro"/>
</dbReference>
<dbReference type="Pfam" id="PF00400">
    <property type="entry name" value="WD40"/>
    <property type="match status" value="2"/>
</dbReference>
<evidence type="ECO:0000256" key="3">
    <source>
        <dbReference type="ARBA" id="ARBA00022737"/>
    </source>
</evidence>
<evidence type="ECO:0000313" key="8">
    <source>
        <dbReference type="WBParaSite" id="TTAC_0001097101-mRNA-1"/>
    </source>
</evidence>
<name>A0A0R3XBP4_HYDTA</name>
<evidence type="ECO:0000256" key="4">
    <source>
        <dbReference type="ARBA" id="ARBA00023242"/>
    </source>
</evidence>
<dbReference type="SUPFAM" id="SSF50978">
    <property type="entry name" value="WD40 repeat-like"/>
    <property type="match status" value="1"/>
</dbReference>
<dbReference type="Gene3D" id="2.130.10.10">
    <property type="entry name" value="YVTN repeat-like/Quinoprotein amine dehydrogenase"/>
    <property type="match status" value="1"/>
</dbReference>
<dbReference type="EMBL" id="UYWX01022603">
    <property type="protein sequence ID" value="VDM35934.1"/>
    <property type="molecule type" value="Genomic_DNA"/>
</dbReference>
<dbReference type="PANTHER" id="PTHR44040:SF1">
    <property type="entry name" value="RETINOBLASTOMA-BINDING PROTEIN 5"/>
    <property type="match status" value="1"/>
</dbReference>
<evidence type="ECO:0000256" key="2">
    <source>
        <dbReference type="ARBA" id="ARBA00022574"/>
    </source>
</evidence>
<reference evidence="6 7" key="2">
    <citation type="submission" date="2018-11" db="EMBL/GenBank/DDBJ databases">
        <authorList>
            <consortium name="Pathogen Informatics"/>
        </authorList>
    </citation>
    <scope>NUCLEOTIDE SEQUENCE [LARGE SCALE GENOMIC DNA]</scope>
</reference>
<dbReference type="InterPro" id="IPR001680">
    <property type="entry name" value="WD40_rpt"/>
</dbReference>
<feature type="repeat" description="WD" evidence="5">
    <location>
        <begin position="78"/>
        <end position="119"/>
    </location>
</feature>
<dbReference type="AlphaFoldDB" id="A0A0R3XBP4"/>
<dbReference type="OrthoDB" id="196858at2759"/>